<organism evidence="1">
    <name type="scientific">Oikopleura dioica</name>
    <name type="common">Tunicate</name>
    <dbReference type="NCBI Taxonomy" id="34765"/>
    <lineage>
        <taxon>Eukaryota</taxon>
        <taxon>Metazoa</taxon>
        <taxon>Chordata</taxon>
        <taxon>Tunicata</taxon>
        <taxon>Appendicularia</taxon>
        <taxon>Copelata</taxon>
        <taxon>Oikopleuridae</taxon>
        <taxon>Oikopleura</taxon>
    </lineage>
</organism>
<dbReference type="OrthoDB" id="10088342at2759"/>
<dbReference type="Proteomes" id="UP000001307">
    <property type="component" value="Unassembled WGS sequence"/>
</dbReference>
<evidence type="ECO:0000313" key="1">
    <source>
        <dbReference type="EMBL" id="CBY10840.1"/>
    </source>
</evidence>
<sequence>MRVEIATFAIAQAASNRGYIIPPANQVNLRGRCAFGLPCDESKLSYGCEIFSNSENENSDEPKGVCWSECSGYLPRSTGDGAFMYEGWCYNLNSKHSMAAELSGKKKRNRRARMSEEEMIAMEEAKVEAQEEDIAMDEYNGMMNEFDSGFLIDRPLELYETCSKDSDCAQIARMCAIGCSNQVEFTFDN</sequence>
<proteinExistence type="predicted"/>
<name>E4XL79_OIKDI</name>
<keyword evidence="2" id="KW-1185">Reference proteome</keyword>
<dbReference type="AlphaFoldDB" id="E4XL79"/>
<dbReference type="EMBL" id="FN653068">
    <property type="protein sequence ID" value="CBY10840.1"/>
    <property type="molecule type" value="Genomic_DNA"/>
</dbReference>
<dbReference type="InParanoid" id="E4XL79"/>
<gene>
    <name evidence="1" type="ORF">GSOID_T00014451001</name>
</gene>
<accession>E4XL79</accession>
<protein>
    <submittedName>
        <fullName evidence="1">Uncharacterized protein</fullName>
    </submittedName>
</protein>
<evidence type="ECO:0000313" key="2">
    <source>
        <dbReference type="Proteomes" id="UP000001307"/>
    </source>
</evidence>
<reference evidence="1" key="1">
    <citation type="journal article" date="2010" name="Science">
        <title>Plasticity of animal genome architecture unmasked by rapid evolution of a pelagic tunicate.</title>
        <authorList>
            <person name="Denoeud F."/>
            <person name="Henriet S."/>
            <person name="Mungpakdee S."/>
            <person name="Aury J.M."/>
            <person name="Da Silva C."/>
            <person name="Brinkmann H."/>
            <person name="Mikhaleva J."/>
            <person name="Olsen L.C."/>
            <person name="Jubin C."/>
            <person name="Canestro C."/>
            <person name="Bouquet J.M."/>
            <person name="Danks G."/>
            <person name="Poulain J."/>
            <person name="Campsteijn C."/>
            <person name="Adamski M."/>
            <person name="Cross I."/>
            <person name="Yadetie F."/>
            <person name="Muffato M."/>
            <person name="Louis A."/>
            <person name="Butcher S."/>
            <person name="Tsagkogeorga G."/>
            <person name="Konrad A."/>
            <person name="Singh S."/>
            <person name="Jensen M.F."/>
            <person name="Cong E.H."/>
            <person name="Eikeseth-Otteraa H."/>
            <person name="Noel B."/>
            <person name="Anthouard V."/>
            <person name="Porcel B.M."/>
            <person name="Kachouri-Lafond R."/>
            <person name="Nishino A."/>
            <person name="Ugolini M."/>
            <person name="Chourrout P."/>
            <person name="Nishida H."/>
            <person name="Aasland R."/>
            <person name="Huzurbazar S."/>
            <person name="Westhof E."/>
            <person name="Delsuc F."/>
            <person name="Lehrach H."/>
            <person name="Reinhardt R."/>
            <person name="Weissenbach J."/>
            <person name="Roy S.W."/>
            <person name="Artiguenave F."/>
            <person name="Postlethwait J.H."/>
            <person name="Manak J.R."/>
            <person name="Thompson E.M."/>
            <person name="Jaillon O."/>
            <person name="Du Pasquier L."/>
            <person name="Boudinot P."/>
            <person name="Liberles D.A."/>
            <person name="Volff J.N."/>
            <person name="Philippe H."/>
            <person name="Lenhard B."/>
            <person name="Roest Crollius H."/>
            <person name="Wincker P."/>
            <person name="Chourrout D."/>
        </authorList>
    </citation>
    <scope>NUCLEOTIDE SEQUENCE [LARGE SCALE GENOMIC DNA]</scope>
</reference>